<feature type="region of interest" description="Disordered" evidence="1">
    <location>
        <begin position="48"/>
        <end position="272"/>
    </location>
</feature>
<feature type="region of interest" description="Disordered" evidence="1">
    <location>
        <begin position="494"/>
        <end position="631"/>
    </location>
</feature>
<feature type="compositionally biased region" description="Basic and acidic residues" evidence="1">
    <location>
        <begin position="176"/>
        <end position="202"/>
    </location>
</feature>
<evidence type="ECO:0000313" key="2">
    <source>
        <dbReference type="EMBL" id="KAK4239075.1"/>
    </source>
</evidence>
<feature type="region of interest" description="Disordered" evidence="1">
    <location>
        <begin position="321"/>
        <end position="378"/>
    </location>
</feature>
<feature type="compositionally biased region" description="Polar residues" evidence="1">
    <location>
        <begin position="430"/>
        <end position="455"/>
    </location>
</feature>
<feature type="compositionally biased region" description="Basic and acidic residues" evidence="1">
    <location>
        <begin position="863"/>
        <end position="899"/>
    </location>
</feature>
<reference evidence="2" key="1">
    <citation type="journal article" date="2023" name="Mol. Phylogenet. Evol.">
        <title>Genome-scale phylogeny and comparative genomics of the fungal order Sordariales.</title>
        <authorList>
            <person name="Hensen N."/>
            <person name="Bonometti L."/>
            <person name="Westerberg I."/>
            <person name="Brannstrom I.O."/>
            <person name="Guillou S."/>
            <person name="Cros-Aarteil S."/>
            <person name="Calhoun S."/>
            <person name="Haridas S."/>
            <person name="Kuo A."/>
            <person name="Mondo S."/>
            <person name="Pangilinan J."/>
            <person name="Riley R."/>
            <person name="LaButti K."/>
            <person name="Andreopoulos B."/>
            <person name="Lipzen A."/>
            <person name="Chen C."/>
            <person name="Yan M."/>
            <person name="Daum C."/>
            <person name="Ng V."/>
            <person name="Clum A."/>
            <person name="Steindorff A."/>
            <person name="Ohm R.A."/>
            <person name="Martin F."/>
            <person name="Silar P."/>
            <person name="Natvig D.O."/>
            <person name="Lalanne C."/>
            <person name="Gautier V."/>
            <person name="Ament-Velasquez S.L."/>
            <person name="Kruys A."/>
            <person name="Hutchinson M.I."/>
            <person name="Powell A.J."/>
            <person name="Barry K."/>
            <person name="Miller A.N."/>
            <person name="Grigoriev I.V."/>
            <person name="Debuchy R."/>
            <person name="Gladieux P."/>
            <person name="Hiltunen Thoren M."/>
            <person name="Johannesson H."/>
        </authorList>
    </citation>
    <scope>NUCLEOTIDE SEQUENCE</scope>
    <source>
        <strain evidence="2">CBS 532.94</strain>
    </source>
</reference>
<feature type="compositionally biased region" description="Polar residues" evidence="1">
    <location>
        <begin position="523"/>
        <end position="541"/>
    </location>
</feature>
<feature type="compositionally biased region" description="Low complexity" evidence="1">
    <location>
        <begin position="668"/>
        <end position="702"/>
    </location>
</feature>
<comment type="caution">
    <text evidence="2">The sequence shown here is derived from an EMBL/GenBank/DDBJ whole genome shotgun (WGS) entry which is preliminary data.</text>
</comment>
<sequence>MDMLFSPYGFGSVPKSVMVEVEKRTGDLLKSSSFQRMLELEKKHKIERLRGAQPLLPSSQFPAQLKEGPPPPRPERPDSLFPHEQFLMVRAAPRPVIPPSLSITIPQSTDHERRAQSDEGEAEQEEEEDTDIGTPTNNEPSQKQVKFLAPEDSEDDEDGMSEQSSICQSPSWEGYGQRKKEKKQEAERRKREKEQAEKEAKAARRRNTARLSKPPPPPAATPSRDYRAVGLTNADRSMSDPLLISRPLLQSTRSIQRPEDVGRAVSADDVQQSRRPRIAVADVLSGSGSNPRHAGGGIAENAATRHHLLNDSHFVPRQDLHRSMSEGQAPVDHQPPAVPSFRHDSRSPRDAFPPSASRTPVLRHMSPSGGNRTKNLFEGPANVNQLQESLSAAAAADEARQRGYVVHQRAQAAERAMAGLADEQLVGSVAQNYPPSASSSRPAQHTRRSSLTQEAKSAAMKLVGKRTSSAARDDGPSQNDYLTFKAIPYSASATDASSSVGSMPTTPRSVNGSFPAHLERLPTSESSMLRSTKGLQESSTALERPFRSQSSLSSSGPSVTGSDPSSHGKKNRSLKDAAKAALSISKGSQKIDNSKPSISIPPYLALRSRMHSGTSNSTEKSRPPADEDVSVCYPPLYSRRQIANRFQKATTATLVSDQAKPSEMRPPGGYRVSEGSSSSSAYEGGSPLPSPTTTPDTSRPQSAKGVPLTARDVPGENTEAFGLQDDERTLRQSLDSSKSSTPRIVDSEDRGNIEIGNDDRWSRTALPIDIDCDAQSFITTVSYLDNVDGTEQVLPSADAKEQLEPLKQAYKSMRYAKDVELAVSIPPRSRKREQMTPERTTEPLAAPPLSPKRHRDAGVPKYMVERSEEHEGTRKIGASEDHARSLERGGAKREAMPKTDRKHQQKLARPEELDKVSTELRKEVDEDEVQAATAVPQRDWVSASVSSASSTAPPSQHAFTPDFQLPSNPYFADFPEPLKHHGVLSEIPTSVGPPSPVSLPSPLRTVPSKPAAQPRTNSAPTPLSASTNPSSRSSTPSSRSPGIMPVSILKQPKTLAADQSTELPTSPRSHVLSAIPKHMQLQAGVSVRTPTTVPETRMAPIAKMFVECCNCKFFHDMPSKLYECMAKPDAIVEDKLRGISGAITTMVKCPWCQHNMSRECCAGYAAVVYLKEKLH</sequence>
<evidence type="ECO:0000256" key="1">
    <source>
        <dbReference type="SAM" id="MobiDB-lite"/>
    </source>
</evidence>
<feature type="compositionally biased region" description="Basic and acidic residues" evidence="1">
    <location>
        <begin position="908"/>
        <end position="924"/>
    </location>
</feature>
<feature type="compositionally biased region" description="Polar residues" evidence="1">
    <location>
        <begin position="585"/>
        <end position="597"/>
    </location>
</feature>
<dbReference type="Proteomes" id="UP001303760">
    <property type="component" value="Unassembled WGS sequence"/>
</dbReference>
<dbReference type="AlphaFoldDB" id="A0AAN7HEM8"/>
<dbReference type="EMBL" id="MU860074">
    <property type="protein sequence ID" value="KAK4239075.1"/>
    <property type="molecule type" value="Genomic_DNA"/>
</dbReference>
<feature type="compositionally biased region" description="Polar residues" evidence="1">
    <location>
        <begin position="731"/>
        <end position="742"/>
    </location>
</feature>
<feature type="compositionally biased region" description="Basic and acidic residues" evidence="1">
    <location>
        <begin position="832"/>
        <end position="841"/>
    </location>
</feature>
<feature type="compositionally biased region" description="Acidic residues" evidence="1">
    <location>
        <begin position="118"/>
        <end position="131"/>
    </location>
</feature>
<accession>A0AAN7HEM8</accession>
<feature type="region of interest" description="Disordered" evidence="1">
    <location>
        <begin position="824"/>
        <end position="967"/>
    </location>
</feature>
<feature type="region of interest" description="Disordered" evidence="1">
    <location>
        <begin position="985"/>
        <end position="1045"/>
    </location>
</feature>
<feature type="compositionally biased region" description="Low complexity" evidence="1">
    <location>
        <begin position="941"/>
        <end position="955"/>
    </location>
</feature>
<name>A0AAN7HEM8_9PEZI</name>
<gene>
    <name evidence="2" type="ORF">C8A03DRAFT_43264</name>
</gene>
<proteinExistence type="predicted"/>
<feature type="region of interest" description="Disordered" evidence="1">
    <location>
        <begin position="430"/>
        <end position="478"/>
    </location>
</feature>
<feature type="compositionally biased region" description="Low complexity" evidence="1">
    <location>
        <begin position="548"/>
        <end position="565"/>
    </location>
</feature>
<keyword evidence="3" id="KW-1185">Reference proteome</keyword>
<feature type="region of interest" description="Disordered" evidence="1">
    <location>
        <begin position="653"/>
        <end position="751"/>
    </location>
</feature>
<feature type="compositionally biased region" description="Acidic residues" evidence="1">
    <location>
        <begin position="151"/>
        <end position="160"/>
    </location>
</feature>
<organism evidence="2 3">
    <name type="scientific">Achaetomium macrosporum</name>
    <dbReference type="NCBI Taxonomy" id="79813"/>
    <lineage>
        <taxon>Eukaryota</taxon>
        <taxon>Fungi</taxon>
        <taxon>Dikarya</taxon>
        <taxon>Ascomycota</taxon>
        <taxon>Pezizomycotina</taxon>
        <taxon>Sordariomycetes</taxon>
        <taxon>Sordariomycetidae</taxon>
        <taxon>Sordariales</taxon>
        <taxon>Chaetomiaceae</taxon>
        <taxon>Achaetomium</taxon>
    </lineage>
</organism>
<reference evidence="2" key="2">
    <citation type="submission" date="2023-05" db="EMBL/GenBank/DDBJ databases">
        <authorList>
            <consortium name="Lawrence Berkeley National Laboratory"/>
            <person name="Steindorff A."/>
            <person name="Hensen N."/>
            <person name="Bonometti L."/>
            <person name="Westerberg I."/>
            <person name="Brannstrom I.O."/>
            <person name="Guillou S."/>
            <person name="Cros-Aarteil S."/>
            <person name="Calhoun S."/>
            <person name="Haridas S."/>
            <person name="Kuo A."/>
            <person name="Mondo S."/>
            <person name="Pangilinan J."/>
            <person name="Riley R."/>
            <person name="Labutti K."/>
            <person name="Andreopoulos B."/>
            <person name="Lipzen A."/>
            <person name="Chen C."/>
            <person name="Yanf M."/>
            <person name="Daum C."/>
            <person name="Ng V."/>
            <person name="Clum A."/>
            <person name="Ohm R."/>
            <person name="Martin F."/>
            <person name="Silar P."/>
            <person name="Natvig D."/>
            <person name="Lalanne C."/>
            <person name="Gautier V."/>
            <person name="Ament-Velasquez S.L."/>
            <person name="Kruys A."/>
            <person name="Hutchinson M.I."/>
            <person name="Powell A.J."/>
            <person name="Barry K."/>
            <person name="Miller A.N."/>
            <person name="Grigoriev I.V."/>
            <person name="Debuchy R."/>
            <person name="Gladieux P."/>
            <person name="Thoren M.H."/>
            <person name="Johannesson H."/>
        </authorList>
    </citation>
    <scope>NUCLEOTIDE SEQUENCE</scope>
    <source>
        <strain evidence="2">CBS 532.94</strain>
    </source>
</reference>
<protein>
    <submittedName>
        <fullName evidence="2">Uncharacterized protein</fullName>
    </submittedName>
</protein>
<feature type="compositionally biased region" description="Low complexity" evidence="1">
    <location>
        <begin position="1024"/>
        <end position="1041"/>
    </location>
</feature>
<feature type="compositionally biased region" description="Polar residues" evidence="1">
    <location>
        <begin position="466"/>
        <end position="478"/>
    </location>
</feature>
<feature type="compositionally biased region" description="Polar residues" evidence="1">
    <location>
        <begin position="133"/>
        <end position="144"/>
    </location>
</feature>
<evidence type="ECO:0000313" key="3">
    <source>
        <dbReference type="Proteomes" id="UP001303760"/>
    </source>
</evidence>
<feature type="compositionally biased region" description="Polar residues" evidence="1">
    <location>
        <begin position="1014"/>
        <end position="1023"/>
    </location>
</feature>
<feature type="compositionally biased region" description="Polar residues" evidence="1">
    <location>
        <begin position="494"/>
        <end position="512"/>
    </location>
</feature>